<dbReference type="EMBL" id="KX437726">
    <property type="protein sequence ID" value="ATD53022.1"/>
    <property type="molecule type" value="Genomic_DNA"/>
</dbReference>
<feature type="transmembrane region" description="Helical" evidence="1">
    <location>
        <begin position="51"/>
        <end position="71"/>
    </location>
</feature>
<keyword evidence="1" id="KW-0812">Transmembrane</keyword>
<feature type="transmembrane region" description="Helical" evidence="1">
    <location>
        <begin position="83"/>
        <end position="102"/>
    </location>
</feature>
<geneLocation type="mitochondrion" evidence="2"/>
<gene>
    <name evidence="2" type="primary">nad6</name>
</gene>
<protein>
    <submittedName>
        <fullName evidence="2">NADH dehydrogenase subunit 6</fullName>
    </submittedName>
</protein>
<proteinExistence type="predicted"/>
<name>A0A343K623_9HEMI</name>
<organism evidence="2">
    <name type="scientific">Deltocephalinae sp. EMHAU-2015-Zz052318</name>
    <dbReference type="NCBI Taxonomy" id="2038644"/>
    <lineage>
        <taxon>Eukaryota</taxon>
        <taxon>Metazoa</taxon>
        <taxon>Ecdysozoa</taxon>
        <taxon>Arthropoda</taxon>
        <taxon>Hexapoda</taxon>
        <taxon>Insecta</taxon>
        <taxon>Pterygota</taxon>
        <taxon>Neoptera</taxon>
        <taxon>Paraneoptera</taxon>
        <taxon>Hemiptera</taxon>
        <taxon>Auchenorrhyncha</taxon>
        <taxon>Membracoidea</taxon>
        <taxon>Cicadellidae</taxon>
        <taxon>Deltocephalinae</taxon>
    </lineage>
</organism>
<sequence>MKMITIKIMMMISSSILFMKTPMSMGSLLLTQTFLSTILLTKMLPSSWMPLIMFLMLVGGLLILFMYMSSIASNEKFMMNSKFIIMMVILIIPIEELVFNSLSMETLSSTIFTESITMNKIFNMGGMMVTILMFCYLLLTMIAVTIIIKIFKGPLRAK</sequence>
<keyword evidence="2" id="KW-0496">Mitochondrion</keyword>
<evidence type="ECO:0000313" key="2">
    <source>
        <dbReference type="EMBL" id="ATD53022.1"/>
    </source>
</evidence>
<accession>A0A343K623</accession>
<evidence type="ECO:0000256" key="1">
    <source>
        <dbReference type="SAM" id="Phobius"/>
    </source>
</evidence>
<keyword evidence="1" id="KW-0472">Membrane</keyword>
<dbReference type="AlphaFoldDB" id="A0A343K623"/>
<reference evidence="2" key="1">
    <citation type="journal article" date="2017" name="Zool. J. Linn. Soc.">
        <title>Insufficient power of mitogenomic data in resolving the auchenorrhynchan monophyly.</title>
        <authorList>
            <person name="Song N."/>
            <person name="Cai W."/>
            <person name="Li H."/>
        </authorList>
    </citation>
    <scope>NUCLEOTIDE SEQUENCE</scope>
</reference>
<keyword evidence="1" id="KW-1133">Transmembrane helix</keyword>
<feature type="transmembrane region" description="Helical" evidence="1">
    <location>
        <begin position="122"/>
        <end position="148"/>
    </location>
</feature>